<reference evidence="7" key="1">
    <citation type="journal article" date="2006" name="Appl. Environ. Microbiol.">
        <title>Isolation and characterization of a novel lipase from a metagenomic library of tidal flat sediments: evidence for a new family of bacterial lipases.</title>
        <authorList>
            <person name="Lee M.H."/>
            <person name="Lee C.H."/>
            <person name="Oh T.K."/>
            <person name="Song J.K."/>
            <person name="Yoon J.H."/>
        </authorList>
    </citation>
    <scope>NUCLEOTIDE SEQUENCE</scope>
</reference>
<dbReference type="AlphaFoldDB" id="Q1KL82"/>
<feature type="transmembrane region" description="Helical" evidence="5">
    <location>
        <begin position="67"/>
        <end position="88"/>
    </location>
</feature>
<organism evidence="7">
    <name type="scientific">uncultured bacterium pFosLip</name>
    <dbReference type="NCBI Taxonomy" id="380391"/>
    <lineage>
        <taxon>Bacteria</taxon>
        <taxon>environmental samples</taxon>
    </lineage>
</organism>
<evidence type="ECO:0000256" key="4">
    <source>
        <dbReference type="ARBA" id="ARBA00023136"/>
    </source>
</evidence>
<dbReference type="Pfam" id="PF07298">
    <property type="entry name" value="NnrU"/>
    <property type="match status" value="1"/>
</dbReference>
<accession>Q1KL82</accession>
<feature type="transmembrane region" description="Helical" evidence="5">
    <location>
        <begin position="35"/>
        <end position="55"/>
    </location>
</feature>
<dbReference type="EMBL" id="DQ478880">
    <property type="protein sequence ID" value="ABF18935.1"/>
    <property type="molecule type" value="Genomic_DNA"/>
</dbReference>
<evidence type="ECO:0000259" key="6">
    <source>
        <dbReference type="Pfam" id="PF07298"/>
    </source>
</evidence>
<keyword evidence="3 5" id="KW-1133">Transmembrane helix</keyword>
<sequence>MSLLIVGIVVWCIVHLFPSIAPTRRQALHARLGNGYRGLFALLILASLVLIVIGWRSAAPSAVYVPPLLGSPAVSVLMLIAFVLFVAARAKTNIKRFLRHPQLTSIIVWSAAHLLANGDTRSLALFGSLGVWAILEILLINKREGARDKPAPVPLTGDVITVIVGAVAFGVIVFSHEYLFGVSALM</sequence>
<evidence type="ECO:0000256" key="1">
    <source>
        <dbReference type="ARBA" id="ARBA00004141"/>
    </source>
</evidence>
<feature type="domain" description="NnrU" evidence="6">
    <location>
        <begin position="3"/>
        <end position="183"/>
    </location>
</feature>
<protein>
    <submittedName>
        <fullName evidence="7">NnrU</fullName>
    </submittedName>
</protein>
<name>Q1KL82_9BACT</name>
<feature type="transmembrane region" description="Helical" evidence="5">
    <location>
        <begin position="6"/>
        <end position="23"/>
    </location>
</feature>
<reference evidence="7" key="2">
    <citation type="submission" date="2006-04" db="EMBL/GenBank/DDBJ databases">
        <authorList>
            <person name="Lee M.-H."/>
            <person name="Song J.K."/>
            <person name="Yoon J.-H."/>
        </authorList>
    </citation>
    <scope>NUCLEOTIDE SEQUENCE</scope>
</reference>
<feature type="transmembrane region" description="Helical" evidence="5">
    <location>
        <begin position="153"/>
        <end position="176"/>
    </location>
</feature>
<comment type="subcellular location">
    <subcellularLocation>
        <location evidence="1">Membrane</location>
        <topology evidence="1">Multi-pass membrane protein</topology>
    </subcellularLocation>
</comment>
<keyword evidence="4 5" id="KW-0472">Membrane</keyword>
<dbReference type="InterPro" id="IPR009915">
    <property type="entry name" value="NnrU_dom"/>
</dbReference>
<evidence type="ECO:0000256" key="2">
    <source>
        <dbReference type="ARBA" id="ARBA00022692"/>
    </source>
</evidence>
<keyword evidence="2 5" id="KW-0812">Transmembrane</keyword>
<proteinExistence type="predicted"/>
<dbReference type="GO" id="GO:0016020">
    <property type="term" value="C:membrane"/>
    <property type="evidence" value="ECO:0007669"/>
    <property type="project" value="UniProtKB-SubCell"/>
</dbReference>
<evidence type="ECO:0000313" key="7">
    <source>
        <dbReference type="EMBL" id="ABF18935.1"/>
    </source>
</evidence>
<feature type="transmembrane region" description="Helical" evidence="5">
    <location>
        <begin position="122"/>
        <end position="141"/>
    </location>
</feature>
<evidence type="ECO:0000256" key="5">
    <source>
        <dbReference type="SAM" id="Phobius"/>
    </source>
</evidence>
<evidence type="ECO:0000256" key="3">
    <source>
        <dbReference type="ARBA" id="ARBA00022989"/>
    </source>
</evidence>